<dbReference type="InterPro" id="IPR014043">
    <property type="entry name" value="Acyl_transferase_dom"/>
</dbReference>
<name>A0A7W7WXM9_9PSEU</name>
<protein>
    <recommendedName>
        <fullName evidence="1">[acyl-carrier-protein] S-malonyltransferase</fullName>
        <ecNumber evidence="1">2.3.1.39</ecNumber>
    </recommendedName>
</protein>
<gene>
    <name evidence="7" type="ORF">F4559_004651</name>
</gene>
<dbReference type="InterPro" id="IPR001227">
    <property type="entry name" value="Ac_transferase_dom_sf"/>
</dbReference>
<feature type="compositionally biased region" description="Low complexity" evidence="5">
    <location>
        <begin position="407"/>
        <end position="423"/>
    </location>
</feature>
<accession>A0A7W7WXM9</accession>
<dbReference type="InterPro" id="IPR036736">
    <property type="entry name" value="ACP-like_sf"/>
</dbReference>
<feature type="region of interest" description="Disordered" evidence="5">
    <location>
        <begin position="400"/>
        <end position="424"/>
    </location>
</feature>
<dbReference type="InterPro" id="IPR016036">
    <property type="entry name" value="Malonyl_transacylase_ACP-bd"/>
</dbReference>
<dbReference type="AlphaFoldDB" id="A0A7W7WXM9"/>
<dbReference type="Proteomes" id="UP000542674">
    <property type="component" value="Unassembled WGS sequence"/>
</dbReference>
<dbReference type="Gene3D" id="1.10.1200.10">
    <property type="entry name" value="ACP-like"/>
    <property type="match status" value="1"/>
</dbReference>
<dbReference type="InterPro" id="IPR016035">
    <property type="entry name" value="Acyl_Trfase/lysoPLipase"/>
</dbReference>
<dbReference type="Gene3D" id="3.40.366.10">
    <property type="entry name" value="Malonyl-Coenzyme A Acyl Carrier Protein, domain 2"/>
    <property type="match status" value="1"/>
</dbReference>
<evidence type="ECO:0000256" key="3">
    <source>
        <dbReference type="ARBA" id="ARBA00023315"/>
    </source>
</evidence>
<dbReference type="Pfam" id="PF00550">
    <property type="entry name" value="PP-binding"/>
    <property type="match status" value="1"/>
</dbReference>
<organism evidence="7 8">
    <name type="scientific">Saccharothrix violaceirubra</name>
    <dbReference type="NCBI Taxonomy" id="413306"/>
    <lineage>
        <taxon>Bacteria</taxon>
        <taxon>Bacillati</taxon>
        <taxon>Actinomycetota</taxon>
        <taxon>Actinomycetes</taxon>
        <taxon>Pseudonocardiales</taxon>
        <taxon>Pseudonocardiaceae</taxon>
        <taxon>Saccharothrix</taxon>
    </lineage>
</organism>
<proteinExistence type="predicted"/>
<dbReference type="InterPro" id="IPR009081">
    <property type="entry name" value="PP-bd_ACP"/>
</dbReference>
<dbReference type="SUPFAM" id="SSF47336">
    <property type="entry name" value="ACP-like"/>
    <property type="match status" value="1"/>
</dbReference>
<dbReference type="PROSITE" id="PS50075">
    <property type="entry name" value="CARRIER"/>
    <property type="match status" value="1"/>
</dbReference>
<feature type="domain" description="Carrier" evidence="6">
    <location>
        <begin position="421"/>
        <end position="501"/>
    </location>
</feature>
<dbReference type="InterPro" id="IPR050858">
    <property type="entry name" value="Mal-CoA-ACP_Trans/PKS_FabD"/>
</dbReference>
<evidence type="ECO:0000256" key="1">
    <source>
        <dbReference type="ARBA" id="ARBA00013258"/>
    </source>
</evidence>
<evidence type="ECO:0000256" key="2">
    <source>
        <dbReference type="ARBA" id="ARBA00022679"/>
    </source>
</evidence>
<dbReference type="SUPFAM" id="SSF55048">
    <property type="entry name" value="Probable ACP-binding domain of malonyl-CoA ACP transacylase"/>
    <property type="match status" value="1"/>
</dbReference>
<dbReference type="RefSeq" id="WP_184671885.1">
    <property type="nucleotide sequence ID" value="NZ_BAABAI010000009.1"/>
</dbReference>
<dbReference type="SMART" id="SM00827">
    <property type="entry name" value="PKS_AT"/>
    <property type="match status" value="1"/>
</dbReference>
<evidence type="ECO:0000313" key="8">
    <source>
        <dbReference type="Proteomes" id="UP000542674"/>
    </source>
</evidence>
<comment type="catalytic activity">
    <reaction evidence="4">
        <text>holo-[ACP] + malonyl-CoA = malonyl-[ACP] + CoA</text>
        <dbReference type="Rhea" id="RHEA:41792"/>
        <dbReference type="Rhea" id="RHEA-COMP:9623"/>
        <dbReference type="Rhea" id="RHEA-COMP:9685"/>
        <dbReference type="ChEBI" id="CHEBI:57287"/>
        <dbReference type="ChEBI" id="CHEBI:57384"/>
        <dbReference type="ChEBI" id="CHEBI:64479"/>
        <dbReference type="ChEBI" id="CHEBI:78449"/>
        <dbReference type="EC" id="2.3.1.39"/>
    </reaction>
</comment>
<keyword evidence="8" id="KW-1185">Reference proteome</keyword>
<sequence length="503" mass="52925">METSIGLLPGQGSFRAGAVDVLLADGVARAELATVDEVVRETLALHLLKSTTGTDRLGEDELYATEPDLAQVAGFATSVALAALLRSRGASVSVFAGHSLGEISALVCAGALSTEDGAWVLAQRIAVLREVDTSGGGMLALSCERDRVQRILELLPTRDVVVAVDNGRRQTVVSGPADSLRRVERIGSALGVPVAALRAPHPFHHVLLEPARVAFAEALRGIRTSIPHTPVFSPILGRYYRPREDLSESLPAHLVHPVSFGPTVDRAHRDGTRVWVELGAGRTLTTLVRSAHPADTVLTPLHGGPDNLTRTVEFLTTTPPVPTLATRVPPAHSAAVGTDGATTADLFPTTLPAPFPRPASGPAKALSAPVTRPAAIDVAGAPLAPATVPARADAVRAAHQTTDTVGASAPHAPAALPHPAPTAEDVESRIRRMYATALEYPEEVFESAAELEADLGVDSVKQTELMNRLGQEFGLGPRPDRARVGDYRTFGQVVAFVREALSR</sequence>
<dbReference type="PANTHER" id="PTHR42681:SF1">
    <property type="entry name" value="MALONYL-COA-ACYL CARRIER PROTEIN TRANSACYLASE, MITOCHONDRIAL"/>
    <property type="match status" value="1"/>
</dbReference>
<dbReference type="Pfam" id="PF00698">
    <property type="entry name" value="Acyl_transf_1"/>
    <property type="match status" value="1"/>
</dbReference>
<comment type="caution">
    <text evidence="7">The sequence shown here is derived from an EMBL/GenBank/DDBJ whole genome shotgun (WGS) entry which is preliminary data.</text>
</comment>
<evidence type="ECO:0000259" key="6">
    <source>
        <dbReference type="PROSITE" id="PS50075"/>
    </source>
</evidence>
<keyword evidence="2" id="KW-0808">Transferase</keyword>
<dbReference type="GO" id="GO:0006633">
    <property type="term" value="P:fatty acid biosynthetic process"/>
    <property type="evidence" value="ECO:0007669"/>
    <property type="project" value="TreeGrafter"/>
</dbReference>
<reference evidence="7 8" key="1">
    <citation type="submission" date="2020-08" db="EMBL/GenBank/DDBJ databases">
        <title>Sequencing the genomes of 1000 actinobacteria strains.</title>
        <authorList>
            <person name="Klenk H.-P."/>
        </authorList>
    </citation>
    <scope>NUCLEOTIDE SEQUENCE [LARGE SCALE GENOMIC DNA]</scope>
    <source>
        <strain evidence="7 8">DSM 45084</strain>
    </source>
</reference>
<dbReference type="SUPFAM" id="SSF52151">
    <property type="entry name" value="FabD/lysophospholipase-like"/>
    <property type="match status" value="1"/>
</dbReference>
<dbReference type="EMBL" id="JACHJS010000001">
    <property type="protein sequence ID" value="MBB4967292.1"/>
    <property type="molecule type" value="Genomic_DNA"/>
</dbReference>
<evidence type="ECO:0000256" key="5">
    <source>
        <dbReference type="SAM" id="MobiDB-lite"/>
    </source>
</evidence>
<evidence type="ECO:0000256" key="4">
    <source>
        <dbReference type="ARBA" id="ARBA00048462"/>
    </source>
</evidence>
<dbReference type="EC" id="2.3.1.39" evidence="1"/>
<dbReference type="PANTHER" id="PTHR42681">
    <property type="entry name" value="MALONYL-COA-ACYL CARRIER PROTEIN TRANSACYLASE, MITOCHONDRIAL"/>
    <property type="match status" value="1"/>
</dbReference>
<dbReference type="GO" id="GO:0004314">
    <property type="term" value="F:[acyl-carrier-protein] S-malonyltransferase activity"/>
    <property type="evidence" value="ECO:0007669"/>
    <property type="project" value="UniProtKB-EC"/>
</dbReference>
<evidence type="ECO:0000313" key="7">
    <source>
        <dbReference type="EMBL" id="MBB4967292.1"/>
    </source>
</evidence>
<keyword evidence="3" id="KW-0012">Acyltransferase</keyword>